<dbReference type="InterPro" id="IPR033116">
    <property type="entry name" value="TRYPSIN_SER"/>
</dbReference>
<comment type="caution">
    <text evidence="5">The sequence shown here is derived from an EMBL/GenBank/DDBJ whole genome shotgun (WGS) entry which is preliminary data.</text>
</comment>
<keyword evidence="2" id="KW-0645">Protease</keyword>
<feature type="domain" description="Peptidase S1" evidence="4">
    <location>
        <begin position="18"/>
        <end position="287"/>
    </location>
</feature>
<dbReference type="PROSITE" id="PS00135">
    <property type="entry name" value="TRYPSIN_SER"/>
    <property type="match status" value="1"/>
</dbReference>
<dbReference type="OrthoDB" id="5565075at2759"/>
<dbReference type="PROSITE" id="PS50240">
    <property type="entry name" value="TRYPSIN_DOM"/>
    <property type="match status" value="1"/>
</dbReference>
<protein>
    <submittedName>
        <fullName evidence="5">Granzyme B(G,H)-like</fullName>
    </submittedName>
</protein>
<keyword evidence="2" id="KW-0378">Hydrolase</keyword>
<feature type="signal peptide" evidence="3">
    <location>
        <begin position="1"/>
        <end position="20"/>
    </location>
</feature>
<keyword evidence="2" id="KW-0720">Serine protease</keyword>
<dbReference type="AlphaFoldDB" id="A0A8T2M091"/>
<dbReference type="InterPro" id="IPR018114">
    <property type="entry name" value="TRYPSIN_HIS"/>
</dbReference>
<dbReference type="PANTHER" id="PTHR24253:SF146">
    <property type="entry name" value="TRANSMEMBRANE PROTEASE SERINE 12"/>
    <property type="match status" value="1"/>
</dbReference>
<reference evidence="5 6" key="1">
    <citation type="submission" date="2021-07" db="EMBL/GenBank/DDBJ databases">
        <authorList>
            <person name="Imarazene B."/>
            <person name="Zahm M."/>
            <person name="Klopp C."/>
            <person name="Cabau C."/>
            <person name="Beille S."/>
            <person name="Jouanno E."/>
            <person name="Castinel A."/>
            <person name="Lluch J."/>
            <person name="Gil L."/>
            <person name="Kuchtly C."/>
            <person name="Lopez Roques C."/>
            <person name="Donnadieu C."/>
            <person name="Parrinello H."/>
            <person name="Journot L."/>
            <person name="Du K."/>
            <person name="Schartl M."/>
            <person name="Retaux S."/>
            <person name="Guiguen Y."/>
        </authorList>
    </citation>
    <scope>NUCLEOTIDE SEQUENCE [LARGE SCALE GENOMIC DNA]</scope>
    <source>
        <strain evidence="5">Pach_M1</strain>
        <tissue evidence="5">Testis</tissue>
    </source>
</reference>
<dbReference type="EMBL" id="JAICCE010000005">
    <property type="protein sequence ID" value="KAG9277399.1"/>
    <property type="molecule type" value="Genomic_DNA"/>
</dbReference>
<evidence type="ECO:0000256" key="2">
    <source>
        <dbReference type="RuleBase" id="RU363034"/>
    </source>
</evidence>
<dbReference type="InterPro" id="IPR001314">
    <property type="entry name" value="Peptidase_S1A"/>
</dbReference>
<dbReference type="InterPro" id="IPR009003">
    <property type="entry name" value="Peptidase_S1_PA"/>
</dbReference>
<dbReference type="PRINTS" id="PR00722">
    <property type="entry name" value="CHYMOTRYPSIN"/>
</dbReference>
<organism evidence="5 6">
    <name type="scientific">Astyanax mexicanus</name>
    <name type="common">Blind cave fish</name>
    <name type="synonym">Astyanax fasciatus mexicanus</name>
    <dbReference type="NCBI Taxonomy" id="7994"/>
    <lineage>
        <taxon>Eukaryota</taxon>
        <taxon>Metazoa</taxon>
        <taxon>Chordata</taxon>
        <taxon>Craniata</taxon>
        <taxon>Vertebrata</taxon>
        <taxon>Euteleostomi</taxon>
        <taxon>Actinopterygii</taxon>
        <taxon>Neopterygii</taxon>
        <taxon>Teleostei</taxon>
        <taxon>Ostariophysi</taxon>
        <taxon>Characiformes</taxon>
        <taxon>Characoidei</taxon>
        <taxon>Acestrorhamphidae</taxon>
        <taxon>Acestrorhamphinae</taxon>
        <taxon>Astyanax</taxon>
    </lineage>
</organism>
<gene>
    <name evidence="5" type="primary">KLK14</name>
    <name evidence="5" type="ORF">AMEX_G7405</name>
</gene>
<dbReference type="InterPro" id="IPR001254">
    <property type="entry name" value="Trypsin_dom"/>
</dbReference>
<dbReference type="Gene3D" id="2.40.10.10">
    <property type="entry name" value="Trypsin-like serine proteases"/>
    <property type="match status" value="1"/>
</dbReference>
<dbReference type="InterPro" id="IPR043504">
    <property type="entry name" value="Peptidase_S1_PA_chymotrypsin"/>
</dbReference>
<evidence type="ECO:0000256" key="3">
    <source>
        <dbReference type="SAM" id="SignalP"/>
    </source>
</evidence>
<evidence type="ECO:0000259" key="4">
    <source>
        <dbReference type="PROSITE" id="PS50240"/>
    </source>
</evidence>
<accession>A0A8T2M091</accession>
<dbReference type="Proteomes" id="UP000752171">
    <property type="component" value="Unassembled WGS sequence"/>
</dbReference>
<name>A0A8T2M091_ASTMX</name>
<dbReference type="GO" id="GO:0006508">
    <property type="term" value="P:proteolysis"/>
    <property type="evidence" value="ECO:0007669"/>
    <property type="project" value="UniProtKB-KW"/>
</dbReference>
<dbReference type="SMART" id="SM00020">
    <property type="entry name" value="Tryp_SPc"/>
    <property type="match status" value="1"/>
</dbReference>
<keyword evidence="1" id="KW-1015">Disulfide bond</keyword>
<evidence type="ECO:0000256" key="1">
    <source>
        <dbReference type="ARBA" id="ARBA00023157"/>
    </source>
</evidence>
<feature type="chain" id="PRO_5035862133" evidence="3">
    <location>
        <begin position="21"/>
        <end position="288"/>
    </location>
</feature>
<dbReference type="PANTHER" id="PTHR24253">
    <property type="entry name" value="TRANSMEMBRANE PROTEASE SERINE"/>
    <property type="match status" value="1"/>
</dbReference>
<evidence type="ECO:0000313" key="5">
    <source>
        <dbReference type="EMBL" id="KAG9277399.1"/>
    </source>
</evidence>
<proteinExistence type="predicted"/>
<dbReference type="PROSITE" id="PS00134">
    <property type="entry name" value="TRYPSIN_HIS"/>
    <property type="match status" value="1"/>
</dbReference>
<dbReference type="Pfam" id="PF00089">
    <property type="entry name" value="Trypsin"/>
    <property type="match status" value="1"/>
</dbReference>
<evidence type="ECO:0000313" key="6">
    <source>
        <dbReference type="Proteomes" id="UP000752171"/>
    </source>
</evidence>
<sequence length="288" mass="32319">MMKSLLKGLFLLMLAGSTLGGVQKRVYVYPGHSHLGGNANDTNGPRRGQHHGRHHVIVNRPACRFNPRCGGSLLSSDWVITAAHCDCWFLRTVLNSHPDYSQRQVWKIAEKHYCCDNGKEHDLLLLKLQPETVRGQRGHLPTIPLPPRSCKAPDRYQRVRFYGRMDATLAAPDPKHNYKQKMNPFSANRLRFGNISVVECSFGSLNNCNPVSNCTYTPGSCICVRDPHVATNPGDSGGSYVWRGPGDPQEYLYGVHNSGSGYLDDSPSQAKNICFKMYRDWIYSVTRL</sequence>
<dbReference type="SUPFAM" id="SSF50494">
    <property type="entry name" value="Trypsin-like serine proteases"/>
    <property type="match status" value="1"/>
</dbReference>
<keyword evidence="3" id="KW-0732">Signal</keyword>
<dbReference type="GO" id="GO:0004252">
    <property type="term" value="F:serine-type endopeptidase activity"/>
    <property type="evidence" value="ECO:0007669"/>
    <property type="project" value="InterPro"/>
</dbReference>